<dbReference type="Pfam" id="PF13944">
    <property type="entry name" value="Calycin_like"/>
    <property type="match status" value="1"/>
</dbReference>
<accession>A0A413T2Y3</accession>
<comment type="caution">
    <text evidence="2">The sequence shown here is derived from an EMBL/GenBank/DDBJ whole genome shotgun (WGS) entry which is preliminary data.</text>
</comment>
<dbReference type="PROSITE" id="PS51257">
    <property type="entry name" value="PROKAR_LIPOPROTEIN"/>
    <property type="match status" value="1"/>
</dbReference>
<dbReference type="RefSeq" id="WP_008141582.1">
    <property type="nucleotide sequence ID" value="NZ_CABJGD010000005.1"/>
</dbReference>
<dbReference type="GeneID" id="78404119"/>
<dbReference type="Gene3D" id="2.40.128.350">
    <property type="match status" value="1"/>
</dbReference>
<evidence type="ECO:0000313" key="3">
    <source>
        <dbReference type="Proteomes" id="UP000283855"/>
    </source>
</evidence>
<dbReference type="EMBL" id="QSFT01000005">
    <property type="protein sequence ID" value="RHA77691.1"/>
    <property type="molecule type" value="Genomic_DNA"/>
</dbReference>
<proteinExistence type="predicted"/>
<evidence type="ECO:0000313" key="2">
    <source>
        <dbReference type="EMBL" id="RHA77691.1"/>
    </source>
</evidence>
<dbReference type="AlphaFoldDB" id="A0A413T2Y3"/>
<evidence type="ECO:0000259" key="1">
    <source>
        <dbReference type="Pfam" id="PF13944"/>
    </source>
</evidence>
<feature type="domain" description="Lipocalin-like" evidence="1">
    <location>
        <begin position="36"/>
        <end position="150"/>
    </location>
</feature>
<protein>
    <recommendedName>
        <fullName evidence="1">Lipocalin-like domain-containing protein</fullName>
    </recommendedName>
</protein>
<dbReference type="Proteomes" id="UP000283855">
    <property type="component" value="Unassembled WGS sequence"/>
</dbReference>
<dbReference type="InterPro" id="IPR024311">
    <property type="entry name" value="Lipocalin-like"/>
</dbReference>
<sequence length="153" mass="16247">MKLKNLFAMTTIALSLIACSSNEPSDPAMEAAKAVANNYEGTFKMYVMNNNVGESAMTVQIKDQKDGKVSLEIPETGSGSMVMSAFSLTDVLVTQNGENYTLSKADTSLVAGNTNLKIQDFTGTVSGSNAQFKMSVTPGSMPMAITCEFTTTQ</sequence>
<gene>
    <name evidence="2" type="ORF">DW921_03445</name>
</gene>
<organism evidence="2 3">
    <name type="scientific">Phocaeicola coprophilus</name>
    <dbReference type="NCBI Taxonomy" id="387090"/>
    <lineage>
        <taxon>Bacteria</taxon>
        <taxon>Pseudomonadati</taxon>
        <taxon>Bacteroidota</taxon>
        <taxon>Bacteroidia</taxon>
        <taxon>Bacteroidales</taxon>
        <taxon>Bacteroidaceae</taxon>
        <taxon>Phocaeicola</taxon>
    </lineage>
</organism>
<reference evidence="2 3" key="1">
    <citation type="submission" date="2018-08" db="EMBL/GenBank/DDBJ databases">
        <title>A genome reference for cultivated species of the human gut microbiota.</title>
        <authorList>
            <person name="Zou Y."/>
            <person name="Xue W."/>
            <person name="Luo G."/>
        </authorList>
    </citation>
    <scope>NUCLEOTIDE SEQUENCE [LARGE SCALE GENOMIC DNA]</scope>
    <source>
        <strain evidence="2 3">AM42-38</strain>
    </source>
</reference>
<name>A0A413T2Y3_9BACT</name>